<proteinExistence type="predicted"/>
<evidence type="ECO:0000259" key="7">
    <source>
        <dbReference type="PROSITE" id="PS51085"/>
    </source>
</evidence>
<evidence type="ECO:0000256" key="3">
    <source>
        <dbReference type="ARBA" id="ARBA00022723"/>
    </source>
</evidence>
<dbReference type="SUPFAM" id="SSF63380">
    <property type="entry name" value="Riboflavin synthase domain-like"/>
    <property type="match status" value="1"/>
</dbReference>
<dbReference type="InterPro" id="IPR039261">
    <property type="entry name" value="FNR_nucleotide-bd"/>
</dbReference>
<keyword evidence="4" id="KW-0560">Oxidoreductase</keyword>
<dbReference type="PROSITE" id="PS51384">
    <property type="entry name" value="FAD_FR"/>
    <property type="match status" value="1"/>
</dbReference>
<gene>
    <name evidence="9" type="ORF">DI563_03990</name>
</gene>
<accession>A0A2W5QJG1</accession>
<dbReference type="InterPro" id="IPR012675">
    <property type="entry name" value="Beta-grasp_dom_sf"/>
</dbReference>
<feature type="domain" description="FAD-binding FR-type" evidence="8">
    <location>
        <begin position="5"/>
        <end position="107"/>
    </location>
</feature>
<dbReference type="SUPFAM" id="SSF54292">
    <property type="entry name" value="2Fe-2S ferredoxin-like"/>
    <property type="match status" value="1"/>
</dbReference>
<evidence type="ECO:0000256" key="2">
    <source>
        <dbReference type="ARBA" id="ARBA00022714"/>
    </source>
</evidence>
<reference evidence="9 10" key="1">
    <citation type="submission" date="2017-08" db="EMBL/GenBank/DDBJ databases">
        <title>Infants hospitalized years apart are colonized by the same room-sourced microbial strains.</title>
        <authorList>
            <person name="Brooks B."/>
            <person name="Olm M.R."/>
            <person name="Firek B.A."/>
            <person name="Baker R."/>
            <person name="Thomas B.C."/>
            <person name="Morowitz M.J."/>
            <person name="Banfield J.F."/>
        </authorList>
    </citation>
    <scope>NUCLEOTIDE SEQUENCE [LARGE SCALE GENOMIC DNA]</scope>
    <source>
        <strain evidence="9">S2_005_003_R2_41</strain>
    </source>
</reference>
<keyword evidence="6" id="KW-0411">Iron-sulfur</keyword>
<dbReference type="InterPro" id="IPR001041">
    <property type="entry name" value="2Fe-2S_ferredoxin-type"/>
</dbReference>
<keyword evidence="2" id="KW-0001">2Fe-2S</keyword>
<dbReference type="SUPFAM" id="SSF52343">
    <property type="entry name" value="Ferredoxin reductase-like, C-terminal NADP-linked domain"/>
    <property type="match status" value="1"/>
</dbReference>
<organism evidence="9 10">
    <name type="scientific">Variovorax paradoxus</name>
    <dbReference type="NCBI Taxonomy" id="34073"/>
    <lineage>
        <taxon>Bacteria</taxon>
        <taxon>Pseudomonadati</taxon>
        <taxon>Pseudomonadota</taxon>
        <taxon>Betaproteobacteria</taxon>
        <taxon>Burkholderiales</taxon>
        <taxon>Comamonadaceae</taxon>
        <taxon>Variovorax</taxon>
    </lineage>
</organism>
<evidence type="ECO:0000313" key="9">
    <source>
        <dbReference type="EMBL" id="PZQ77378.1"/>
    </source>
</evidence>
<dbReference type="InterPro" id="IPR017927">
    <property type="entry name" value="FAD-bd_FR_type"/>
</dbReference>
<feature type="domain" description="2Fe-2S ferredoxin-type" evidence="7">
    <location>
        <begin position="238"/>
        <end position="321"/>
    </location>
</feature>
<dbReference type="GO" id="GO:0016491">
    <property type="term" value="F:oxidoreductase activity"/>
    <property type="evidence" value="ECO:0007669"/>
    <property type="project" value="UniProtKB-KW"/>
</dbReference>
<dbReference type="PANTHER" id="PTHR47354">
    <property type="entry name" value="NADH OXIDOREDUCTASE HCR"/>
    <property type="match status" value="1"/>
</dbReference>
<protein>
    <submittedName>
        <fullName evidence="9">Oxidoreductase</fullName>
    </submittedName>
</protein>
<evidence type="ECO:0000256" key="6">
    <source>
        <dbReference type="ARBA" id="ARBA00023014"/>
    </source>
</evidence>
<dbReference type="EMBL" id="QFPP01000022">
    <property type="protein sequence ID" value="PZQ77378.1"/>
    <property type="molecule type" value="Genomic_DNA"/>
</dbReference>
<dbReference type="InterPro" id="IPR017938">
    <property type="entry name" value="Riboflavin_synthase-like_b-brl"/>
</dbReference>
<dbReference type="CDD" id="cd06185">
    <property type="entry name" value="PDR_like"/>
    <property type="match status" value="1"/>
</dbReference>
<evidence type="ECO:0000313" key="10">
    <source>
        <dbReference type="Proteomes" id="UP000249135"/>
    </source>
</evidence>
<dbReference type="Pfam" id="PF00111">
    <property type="entry name" value="Fer2"/>
    <property type="match status" value="1"/>
</dbReference>
<dbReference type="InterPro" id="IPR050415">
    <property type="entry name" value="MRET"/>
</dbReference>
<dbReference type="Gene3D" id="3.40.50.80">
    <property type="entry name" value="Nucleotide-binding domain of ferredoxin-NADP reductase (FNR) module"/>
    <property type="match status" value="1"/>
</dbReference>
<dbReference type="Gene3D" id="2.40.30.10">
    <property type="entry name" value="Translation factors"/>
    <property type="match status" value="1"/>
</dbReference>
<dbReference type="GO" id="GO:0046872">
    <property type="term" value="F:metal ion binding"/>
    <property type="evidence" value="ECO:0007669"/>
    <property type="project" value="UniProtKB-KW"/>
</dbReference>
<dbReference type="PANTHER" id="PTHR47354:SF1">
    <property type="entry name" value="CARNITINE MONOOXYGENASE REDUCTASE SUBUNIT"/>
    <property type="match status" value="1"/>
</dbReference>
<dbReference type="PRINTS" id="PR00409">
    <property type="entry name" value="PHDIOXRDTASE"/>
</dbReference>
<comment type="caution">
    <text evidence="9">The sequence shown here is derived from an EMBL/GenBank/DDBJ whole genome shotgun (WGS) entry which is preliminary data.</text>
</comment>
<dbReference type="CDD" id="cd00207">
    <property type="entry name" value="fer2"/>
    <property type="match status" value="1"/>
</dbReference>
<keyword evidence="1" id="KW-0285">Flavoprotein</keyword>
<sequence>MPLPAALLDLIVTDRTPVADTADLFEFVRPDGGTLPAFEAGAHVRVQVPGGPERCYSLCNDPAETHRYQIAVHRDPQSRGGSHGMHTRVAVGDRLVVSTPANHFPLDEAAPHTLLIAGGIGITPLLAMAWRLHAIGASWSLHHAARSAAHCAFLDALRHSPFKQRVQLHLDDGSHEGLLDVPALIAASKPGTHIYVCGPAGLIDHVLTAGREAGWPAARLHHERFTSAPLEPGIDRAFRLVLARSGLSLNVPADRSAASVVQAAGIALPTSCEQGMCGTCLTDVLDGEVDHRDECLDDADRTRCFTPCCSRALSDTLTVDL</sequence>
<evidence type="ECO:0000259" key="8">
    <source>
        <dbReference type="PROSITE" id="PS51384"/>
    </source>
</evidence>
<name>A0A2W5QJG1_VARPD</name>
<evidence type="ECO:0000256" key="4">
    <source>
        <dbReference type="ARBA" id="ARBA00023002"/>
    </source>
</evidence>
<dbReference type="PROSITE" id="PS00197">
    <property type="entry name" value="2FE2S_FER_1"/>
    <property type="match status" value="1"/>
</dbReference>
<evidence type="ECO:0000256" key="1">
    <source>
        <dbReference type="ARBA" id="ARBA00022630"/>
    </source>
</evidence>
<dbReference type="InterPro" id="IPR036010">
    <property type="entry name" value="2Fe-2S_ferredoxin-like_sf"/>
</dbReference>
<keyword evidence="3" id="KW-0479">Metal-binding</keyword>
<dbReference type="PROSITE" id="PS51085">
    <property type="entry name" value="2FE2S_FER_2"/>
    <property type="match status" value="1"/>
</dbReference>
<dbReference type="InterPro" id="IPR006058">
    <property type="entry name" value="2Fe2S_fd_BS"/>
</dbReference>
<keyword evidence="5" id="KW-0408">Iron</keyword>
<evidence type="ECO:0000256" key="5">
    <source>
        <dbReference type="ARBA" id="ARBA00023004"/>
    </source>
</evidence>
<dbReference type="Gene3D" id="3.10.20.30">
    <property type="match status" value="1"/>
</dbReference>
<dbReference type="Proteomes" id="UP000249135">
    <property type="component" value="Unassembled WGS sequence"/>
</dbReference>
<dbReference type="AlphaFoldDB" id="A0A2W5QJG1"/>
<dbReference type="GO" id="GO:0051537">
    <property type="term" value="F:2 iron, 2 sulfur cluster binding"/>
    <property type="evidence" value="ECO:0007669"/>
    <property type="project" value="UniProtKB-KW"/>
</dbReference>